<protein>
    <recommendedName>
        <fullName evidence="5">Thiamine kinase</fullName>
        <ecNumber evidence="5">2.7.1.89</ecNumber>
    </recommendedName>
</protein>
<dbReference type="RefSeq" id="WP_070927121.1">
    <property type="nucleotide sequence ID" value="NZ_VAUE01000004.1"/>
</dbReference>
<comment type="function">
    <text evidence="5">Catalyzes the phosphorylation of thiamine to thiamine phosphate.</text>
</comment>
<accession>A0A1S1HVZ9</accession>
<proteinExistence type="inferred from homology"/>
<dbReference type="Gene3D" id="3.90.1200.10">
    <property type="match status" value="1"/>
</dbReference>
<dbReference type="InterPro" id="IPR011009">
    <property type="entry name" value="Kinase-like_dom_sf"/>
</dbReference>
<keyword evidence="1 5" id="KW-0808">Transferase</keyword>
<evidence type="ECO:0000259" key="6">
    <source>
        <dbReference type="Pfam" id="PF01636"/>
    </source>
</evidence>
<evidence type="ECO:0000256" key="2">
    <source>
        <dbReference type="ARBA" id="ARBA00022741"/>
    </source>
</evidence>
<dbReference type="EMBL" id="LVIE01000113">
    <property type="protein sequence ID" value="OHT24510.1"/>
    <property type="molecule type" value="Genomic_DNA"/>
</dbReference>
<keyword evidence="8" id="KW-1185">Reference proteome</keyword>
<keyword evidence="4 5" id="KW-0067">ATP-binding</keyword>
<keyword evidence="3 5" id="KW-0418">Kinase</keyword>
<gene>
    <name evidence="5" type="primary">thiK</name>
    <name evidence="7" type="ORF">A3Q29_17140</name>
</gene>
<dbReference type="AlphaFoldDB" id="A0A1S1HVZ9"/>
<evidence type="ECO:0000256" key="1">
    <source>
        <dbReference type="ARBA" id="ARBA00022679"/>
    </source>
</evidence>
<evidence type="ECO:0000313" key="8">
    <source>
        <dbReference type="Proteomes" id="UP000179588"/>
    </source>
</evidence>
<reference evidence="7 8" key="1">
    <citation type="submission" date="2016-03" db="EMBL/GenBank/DDBJ databases">
        <title>Genome sequence of Providencia stuartii strain, isolated from the salivary glands of larval Lucilia sericata.</title>
        <authorList>
            <person name="Yuan Y."/>
            <person name="Zhang Y."/>
            <person name="Fu S."/>
            <person name="Crippen T.L."/>
            <person name="Visi D."/>
            <person name="Benbow M.E."/>
            <person name="Allen M."/>
            <person name="Tomberlin J.K."/>
            <person name="Sze S.-H."/>
            <person name="Tarone A.M."/>
        </authorList>
    </citation>
    <scope>NUCLEOTIDE SEQUENCE [LARGE SCALE GENOMIC DNA]</scope>
    <source>
        <strain evidence="7 8">Crippen</strain>
    </source>
</reference>
<dbReference type="GO" id="GO:0019165">
    <property type="term" value="F:thiamine kinase activity"/>
    <property type="evidence" value="ECO:0007669"/>
    <property type="project" value="UniProtKB-UniRule"/>
</dbReference>
<dbReference type="Proteomes" id="UP000179588">
    <property type="component" value="Unassembled WGS sequence"/>
</dbReference>
<comment type="catalytic activity">
    <reaction evidence="5">
        <text>thiamine + ATP = thiamine phosphate + ADP + H(+)</text>
        <dbReference type="Rhea" id="RHEA:12012"/>
        <dbReference type="ChEBI" id="CHEBI:15378"/>
        <dbReference type="ChEBI" id="CHEBI:18385"/>
        <dbReference type="ChEBI" id="CHEBI:30616"/>
        <dbReference type="ChEBI" id="CHEBI:37575"/>
        <dbReference type="ChEBI" id="CHEBI:456216"/>
        <dbReference type="EC" id="2.7.1.89"/>
    </reaction>
</comment>
<dbReference type="Pfam" id="PF01636">
    <property type="entry name" value="APH"/>
    <property type="match status" value="1"/>
</dbReference>
<dbReference type="UniPathway" id="UPA00060">
    <property type="reaction ID" value="UER00596"/>
</dbReference>
<sequence length="290" mass="33975">MSNRHSLLALLARYFPEITSKDWEITPLTGLSGGSYHLRAIVKMQPINVIARAQGKTQSSLMVNRRKEARVLQQLQGFVQAPRQLARNRDWLLLSWCDGQHPSPEQFLTPQFQSALAATIAKLHTQPLLSYRLQLRDEIAHYGYLIDRKRQQPRWLRLHHYFLSTPMPKMLKLAPAHMDIHRGNILCANDKSIMLLDWEYAANTDIGLSLETYFQANQLDQKQRQFFLYQYGARCGAYTDVATLARHCAHWEPWVKYMMLMWYEVQWNQSQNPNFLIGSQSLRQYFHLSN</sequence>
<dbReference type="SUPFAM" id="SSF56112">
    <property type="entry name" value="Protein kinase-like (PK-like)"/>
    <property type="match status" value="1"/>
</dbReference>
<keyword evidence="2 5" id="KW-0547">Nucleotide-binding</keyword>
<dbReference type="InterPro" id="IPR002575">
    <property type="entry name" value="Aminoglycoside_PTrfase"/>
</dbReference>
<dbReference type="GO" id="GO:0006772">
    <property type="term" value="P:thiamine metabolic process"/>
    <property type="evidence" value="ECO:0007669"/>
    <property type="project" value="InterPro"/>
</dbReference>
<dbReference type="HAMAP" id="MF_01604">
    <property type="entry name" value="Thiamine_kinase"/>
    <property type="match status" value="1"/>
</dbReference>
<comment type="similarity">
    <text evidence="5">Belongs to the thiamine kinase family.</text>
</comment>
<evidence type="ECO:0000313" key="7">
    <source>
        <dbReference type="EMBL" id="OHT24510.1"/>
    </source>
</evidence>
<dbReference type="GO" id="GO:0009229">
    <property type="term" value="P:thiamine diphosphate biosynthetic process"/>
    <property type="evidence" value="ECO:0007669"/>
    <property type="project" value="UniProtKB-UniRule"/>
</dbReference>
<evidence type="ECO:0000256" key="4">
    <source>
        <dbReference type="ARBA" id="ARBA00022840"/>
    </source>
</evidence>
<evidence type="ECO:0000256" key="3">
    <source>
        <dbReference type="ARBA" id="ARBA00022777"/>
    </source>
</evidence>
<comment type="pathway">
    <text evidence="5">Cofactor biosynthesis; thiamine diphosphate biosynthesis; thiamine phosphate from thiamine: step 1/1.</text>
</comment>
<dbReference type="GO" id="GO:0005524">
    <property type="term" value="F:ATP binding"/>
    <property type="evidence" value="ECO:0007669"/>
    <property type="project" value="UniProtKB-KW"/>
</dbReference>
<comment type="caution">
    <text evidence="7">The sequence shown here is derived from an EMBL/GenBank/DDBJ whole genome shotgun (WGS) entry which is preliminary data.</text>
</comment>
<dbReference type="OrthoDB" id="179763at2"/>
<dbReference type="EC" id="2.7.1.89" evidence="5"/>
<evidence type="ECO:0000256" key="5">
    <source>
        <dbReference type="HAMAP-Rule" id="MF_01604"/>
    </source>
</evidence>
<organism evidence="7 8">
    <name type="scientific">Providencia stuartii</name>
    <dbReference type="NCBI Taxonomy" id="588"/>
    <lineage>
        <taxon>Bacteria</taxon>
        <taxon>Pseudomonadati</taxon>
        <taxon>Pseudomonadota</taxon>
        <taxon>Gammaproteobacteria</taxon>
        <taxon>Enterobacterales</taxon>
        <taxon>Morganellaceae</taxon>
        <taxon>Providencia</taxon>
    </lineage>
</organism>
<name>A0A1S1HVZ9_PROST</name>
<feature type="domain" description="Aminoglycoside phosphotransferase" evidence="6">
    <location>
        <begin position="63"/>
        <end position="206"/>
    </location>
</feature>
<dbReference type="InterPro" id="IPR014093">
    <property type="entry name" value="Thiamine_kinase"/>
</dbReference>